<accession>A0A1J6HTK6</accession>
<sequence>MEKGKDGSHETSWVKGGVLSSVRGGLLGLVFTEFWRELGAYFVVFRGGFGVERRCFSEQLCDGIEEGDQERWSWGSSMYFR</sequence>
<dbReference type="EMBL" id="MJEQ01037194">
    <property type="protein sequence ID" value="OIS95729.1"/>
    <property type="molecule type" value="Genomic_DNA"/>
</dbReference>
<reference evidence="1" key="1">
    <citation type="submission" date="2016-11" db="EMBL/GenBank/DDBJ databases">
        <title>The genome of Nicotiana attenuata.</title>
        <authorList>
            <person name="Xu S."/>
            <person name="Brockmoeller T."/>
            <person name="Gaquerel E."/>
            <person name="Navarro A."/>
            <person name="Kuhl H."/>
            <person name="Gase K."/>
            <person name="Ling Z."/>
            <person name="Zhou W."/>
            <person name="Kreitzer C."/>
            <person name="Stanke M."/>
            <person name="Tang H."/>
            <person name="Lyons E."/>
            <person name="Pandey P."/>
            <person name="Pandey S.P."/>
            <person name="Timmermann B."/>
            <person name="Baldwin I.T."/>
        </authorList>
    </citation>
    <scope>NUCLEOTIDE SEQUENCE [LARGE SCALE GENOMIC DNA]</scope>
    <source>
        <strain evidence="1">UT</strain>
    </source>
</reference>
<evidence type="ECO:0000313" key="1">
    <source>
        <dbReference type="EMBL" id="OIS95729.1"/>
    </source>
</evidence>
<protein>
    <submittedName>
        <fullName evidence="1">Uncharacterized protein</fullName>
    </submittedName>
</protein>
<proteinExistence type="predicted"/>
<keyword evidence="2" id="KW-1185">Reference proteome</keyword>
<evidence type="ECO:0000313" key="2">
    <source>
        <dbReference type="Proteomes" id="UP000187609"/>
    </source>
</evidence>
<dbReference type="Proteomes" id="UP000187609">
    <property type="component" value="Unassembled WGS sequence"/>
</dbReference>
<name>A0A1J6HTK6_NICAT</name>
<dbReference type="Gramene" id="OIS95729">
    <property type="protein sequence ID" value="OIS95729"/>
    <property type="gene ID" value="A4A49_26603"/>
</dbReference>
<dbReference type="AlphaFoldDB" id="A0A1J6HTK6"/>
<gene>
    <name evidence="1" type="ORF">A4A49_26603</name>
</gene>
<organism evidence="1 2">
    <name type="scientific">Nicotiana attenuata</name>
    <name type="common">Coyote tobacco</name>
    <dbReference type="NCBI Taxonomy" id="49451"/>
    <lineage>
        <taxon>Eukaryota</taxon>
        <taxon>Viridiplantae</taxon>
        <taxon>Streptophyta</taxon>
        <taxon>Embryophyta</taxon>
        <taxon>Tracheophyta</taxon>
        <taxon>Spermatophyta</taxon>
        <taxon>Magnoliopsida</taxon>
        <taxon>eudicotyledons</taxon>
        <taxon>Gunneridae</taxon>
        <taxon>Pentapetalae</taxon>
        <taxon>asterids</taxon>
        <taxon>lamiids</taxon>
        <taxon>Solanales</taxon>
        <taxon>Solanaceae</taxon>
        <taxon>Nicotianoideae</taxon>
        <taxon>Nicotianeae</taxon>
        <taxon>Nicotiana</taxon>
    </lineage>
</organism>
<comment type="caution">
    <text evidence="1">The sequence shown here is derived from an EMBL/GenBank/DDBJ whole genome shotgun (WGS) entry which is preliminary data.</text>
</comment>